<sequence>MFIVSNSTVVSSGGTITVKPLASSVLSVYMDPSVVVFYEPIIKYSGYRVIISNDSSSYTLASVSVSAANVGQVGGMFHCKIVCPISDSPVLMDSSTKSAYVDAGSSFDFSFDMSSSVVEDQKMYFTSCSIQLSVVKFPLWSSVGKVASAATNITTWYGRFKNPCTVNFPTAKMSTNPLSRVLPSTITIGKAYNITAHYSSGSIVLSMQVINTGTVQGVFNSFLKCDFIVKSLQVNKSMIVDGGSNQMIVSNLDLTSFDVDQIGTRSISCLWDYYVTGPDSQCWVQLYYYDQFIIDLTDKGVNGYIKRYNSSIYTGMKYSSSEQSMRAAFGDHPYSILVLYSVITTVGCLLASTIILRVILRICR</sequence>
<keyword evidence="3" id="KW-1185">Reference proteome</keyword>
<keyword evidence="1" id="KW-0812">Transmembrane</keyword>
<evidence type="ECO:0000256" key="1">
    <source>
        <dbReference type="SAM" id="Phobius"/>
    </source>
</evidence>
<name>A0AAW2YV66_9EUKA</name>
<gene>
    <name evidence="2" type="ORF">AKO1_007033</name>
</gene>
<proteinExistence type="predicted"/>
<dbReference type="AlphaFoldDB" id="A0AAW2YV66"/>
<dbReference type="Proteomes" id="UP001431209">
    <property type="component" value="Unassembled WGS sequence"/>
</dbReference>
<protein>
    <submittedName>
        <fullName evidence="2">Uncharacterized protein</fullName>
    </submittedName>
</protein>
<reference evidence="2 3" key="1">
    <citation type="submission" date="2024-03" db="EMBL/GenBank/DDBJ databases">
        <title>The Acrasis kona genome and developmental transcriptomes reveal deep origins of eukaryotic multicellular pathways.</title>
        <authorList>
            <person name="Sheikh S."/>
            <person name="Fu C.-J."/>
            <person name="Brown M.W."/>
            <person name="Baldauf S.L."/>
        </authorList>
    </citation>
    <scope>NUCLEOTIDE SEQUENCE [LARGE SCALE GENOMIC DNA]</scope>
    <source>
        <strain evidence="2 3">ATCC MYA-3509</strain>
    </source>
</reference>
<keyword evidence="1" id="KW-0472">Membrane</keyword>
<evidence type="ECO:0000313" key="2">
    <source>
        <dbReference type="EMBL" id="KAL0480841.1"/>
    </source>
</evidence>
<accession>A0AAW2YV66</accession>
<evidence type="ECO:0000313" key="3">
    <source>
        <dbReference type="Proteomes" id="UP001431209"/>
    </source>
</evidence>
<feature type="transmembrane region" description="Helical" evidence="1">
    <location>
        <begin position="334"/>
        <end position="360"/>
    </location>
</feature>
<comment type="caution">
    <text evidence="2">The sequence shown here is derived from an EMBL/GenBank/DDBJ whole genome shotgun (WGS) entry which is preliminary data.</text>
</comment>
<dbReference type="EMBL" id="JAOPGA020000697">
    <property type="protein sequence ID" value="KAL0480841.1"/>
    <property type="molecule type" value="Genomic_DNA"/>
</dbReference>
<organism evidence="2 3">
    <name type="scientific">Acrasis kona</name>
    <dbReference type="NCBI Taxonomy" id="1008807"/>
    <lineage>
        <taxon>Eukaryota</taxon>
        <taxon>Discoba</taxon>
        <taxon>Heterolobosea</taxon>
        <taxon>Tetramitia</taxon>
        <taxon>Eutetramitia</taxon>
        <taxon>Acrasidae</taxon>
        <taxon>Acrasis</taxon>
    </lineage>
</organism>
<keyword evidence="1" id="KW-1133">Transmembrane helix</keyword>